<dbReference type="VEuPathDB" id="AmoebaDB:NfTy_058320"/>
<dbReference type="VEuPathDB" id="AmoebaDB:NF0095960"/>
<feature type="region of interest" description="Disordered" evidence="1">
    <location>
        <begin position="178"/>
        <end position="202"/>
    </location>
</feature>
<dbReference type="RefSeq" id="XP_044562402.1">
    <property type="nucleotide sequence ID" value="XM_044706269.1"/>
</dbReference>
<dbReference type="VEuPathDB" id="AmoebaDB:FDP41_003011"/>
<organism evidence="2 3">
    <name type="scientific">Naegleria fowleri</name>
    <name type="common">Brain eating amoeba</name>
    <dbReference type="NCBI Taxonomy" id="5763"/>
    <lineage>
        <taxon>Eukaryota</taxon>
        <taxon>Discoba</taxon>
        <taxon>Heterolobosea</taxon>
        <taxon>Tetramitia</taxon>
        <taxon>Eutetramitia</taxon>
        <taxon>Vahlkampfiidae</taxon>
        <taxon>Naegleria</taxon>
    </lineage>
</organism>
<dbReference type="EMBL" id="VFQX01000033">
    <property type="protein sequence ID" value="KAF0977689.1"/>
    <property type="molecule type" value="Genomic_DNA"/>
</dbReference>
<protein>
    <submittedName>
        <fullName evidence="2">Uncharacterized protein</fullName>
    </submittedName>
</protein>
<evidence type="ECO:0000256" key="1">
    <source>
        <dbReference type="SAM" id="MobiDB-lite"/>
    </source>
</evidence>
<comment type="caution">
    <text evidence="2">The sequence shown here is derived from an EMBL/GenBank/DDBJ whole genome shotgun (WGS) entry which is preliminary data.</text>
</comment>
<feature type="compositionally biased region" description="Polar residues" evidence="1">
    <location>
        <begin position="1"/>
        <end position="12"/>
    </location>
</feature>
<sequence>MPTLEQSVSPELNIQKHQKNKFRNNVHEEVRPHSTTETEISSSPHHSIKEIINPTLREALEALTLNLQTFMKYIDYHEKKNGHQTIFGMSTSLNTVSTSNSISLSMGNIDKTNAVSSSINYEYLQIDPQCIGDDEIILTEKEYKQLEEIYFNPIKYLSETLKILNERNVHEEEYREHSHFEAGVNSDELENNRTTSNTSNLLPTPLIIKGRARKRTYH</sequence>
<keyword evidence="3" id="KW-1185">Reference proteome</keyword>
<gene>
    <name evidence="2" type="ORF">FDP41_003011</name>
</gene>
<evidence type="ECO:0000313" key="3">
    <source>
        <dbReference type="Proteomes" id="UP000444721"/>
    </source>
</evidence>
<dbReference type="Proteomes" id="UP000444721">
    <property type="component" value="Unassembled WGS sequence"/>
</dbReference>
<dbReference type="GeneID" id="68110229"/>
<dbReference type="OMA" id="EYREHSH"/>
<dbReference type="OrthoDB" id="10266100at2759"/>
<dbReference type="AlphaFoldDB" id="A0A6A5BXM6"/>
<name>A0A6A5BXM6_NAEFO</name>
<accession>A0A6A5BXM6</accession>
<proteinExistence type="predicted"/>
<reference evidence="2 3" key="1">
    <citation type="journal article" date="2019" name="Sci. Rep.">
        <title>Nanopore sequencing improves the draft genome of the human pathogenic amoeba Naegleria fowleri.</title>
        <authorList>
            <person name="Liechti N."/>
            <person name="Schurch N."/>
            <person name="Bruggmann R."/>
            <person name="Wittwer M."/>
        </authorList>
    </citation>
    <scope>NUCLEOTIDE SEQUENCE [LARGE SCALE GENOMIC DNA]</scope>
    <source>
        <strain evidence="2 3">ATCC 30894</strain>
    </source>
</reference>
<feature type="region of interest" description="Disordered" evidence="1">
    <location>
        <begin position="1"/>
        <end position="21"/>
    </location>
</feature>
<feature type="compositionally biased region" description="Low complexity" evidence="1">
    <location>
        <begin position="192"/>
        <end position="202"/>
    </location>
</feature>
<evidence type="ECO:0000313" key="2">
    <source>
        <dbReference type="EMBL" id="KAF0977689.1"/>
    </source>
</evidence>